<accession>A0A840UW90</accession>
<evidence type="ECO:0000259" key="3">
    <source>
        <dbReference type="SMART" id="SM00458"/>
    </source>
</evidence>
<protein>
    <recommendedName>
        <fullName evidence="7">Ricin-type beta-trefoil lectin domain-like</fullName>
    </recommendedName>
</protein>
<sequence>MNQMSRRDGGVSSRVWILSTAALLGAAGLARAQDRSLFFDVDAPGEDKAIDLWGLDTAWLSEGNVRRGVEFMGKPQVDLIRFSFTPDSALEDGDLSAAAQAEFDARMAIVDNYTEEDTELYFNSDAADNGIASWFRLGDGTTDAYKWAQLIDVTRQKCEDAGRTVLSVAPFNEPDDGFLNQGTVTRLGDICWQLRFGDFSAAFSDIRLCSSALNCDNAYYWYDVYDFMDEGNTHQLAGTFDSYAAFYQSVIANGDVATNDELHNVMEAMVGIEYGVSVGIWWGTAEYTRGQFVQASDGERLGYAEHRPNWSAASVYRAPDGSVKGFVGASERQAVTTDFRFVSTARDVFFDGQGPQRAYIQQVPGGNGYWVDQPNAEKMVNITWGDDIEPVVGGRYFLVSRSSGKVVEVAGGGTENGTNIQQGNFTGTEAQQWDIQPVDSRIGGDFNYFTMTAAHNGKSTDIYNYSLDDGGDVRLWDAASGVNQQWVTEYVEDGYFRLRSRWSGLYLEVADRSADAGANVQQGVLDGEANQEWRLIPASAGAYDFEAPPAPASVVATPREVAIDLSWDPVIVADLAGYEVLRSETLGGPYEMIGRGVAGTTFTDGKVLEGHTYHYVVKAADHSLNRSVASAESSASPQGGETLVAHLPFDGDGSDASGNGHEGLIGGQGRFGRGHVGSGALIMDGETQVTLPATVASHDALTVAGWVWWSGGDDWQRIFDFGNGTESYFFLSPKAGDGNLRFEIQHGGVQHQLNTTVLPSGRWVHVAVTLGDTACIYVDGELSAESETLSVHPSDVNPVLNLIGDSQYDADPMFQGMLDDFRVYNQTLSAGEVAALSVTAPATSTGTVAFWNFEDGVAGQSFTPVGAVAQSGGSYDLVSGILMRGYSATYGPSWSADAPPNGDQLAMSAADNAQDGYVIDGPLVGWSPTEWTIECTVLLEEISDWKTLIGIDGSSQEDVSADFYLQKNGVNNRFRINFDTVGGQRWTLDGTPSVLANTWYALAVTSDGVTLKMWLDSGSGYQQVGSLDISAQSPAENALPGSPMAWLFGRGWYDGAQVNRIDGRMDNVRFTEGVLTVEQMIPLNPLTDPAEVWRSEHFGTTANLGNAADDADPDGDGVVNLLERAFGGDPNGADPTVLPVVNDGAERLSLEYPRSLAATDLTWTVEESATLEGDWVSAMGSEEILSSDGSVELVRFTRPADTASKLFLRLRVTAP</sequence>
<comment type="caution">
    <text evidence="5">The sequence shown here is derived from an EMBL/GenBank/DDBJ whole genome shotgun (WGS) entry which is preliminary data.</text>
</comment>
<dbReference type="InterPro" id="IPR013320">
    <property type="entry name" value="ConA-like_dom_sf"/>
</dbReference>
<dbReference type="SUPFAM" id="SSF50370">
    <property type="entry name" value="Ricin B-like lectins"/>
    <property type="match status" value="1"/>
</dbReference>
<dbReference type="SUPFAM" id="SSF49899">
    <property type="entry name" value="Concanavalin A-like lectins/glucanases"/>
    <property type="match status" value="2"/>
</dbReference>
<dbReference type="InterPro" id="IPR013783">
    <property type="entry name" value="Ig-like_fold"/>
</dbReference>
<gene>
    <name evidence="5" type="ORF">HNR46_000273</name>
</gene>
<evidence type="ECO:0000256" key="1">
    <source>
        <dbReference type="ARBA" id="ARBA00022729"/>
    </source>
</evidence>
<dbReference type="InterPro" id="IPR035992">
    <property type="entry name" value="Ricin_B-like_lectins"/>
</dbReference>
<dbReference type="Pfam" id="PF13385">
    <property type="entry name" value="Laminin_G_3"/>
    <property type="match status" value="2"/>
</dbReference>
<dbReference type="SMART" id="SM00458">
    <property type="entry name" value="RICIN"/>
    <property type="match status" value="1"/>
</dbReference>
<evidence type="ECO:0000256" key="2">
    <source>
        <dbReference type="ARBA" id="ARBA00023157"/>
    </source>
</evidence>
<dbReference type="InterPro" id="IPR000772">
    <property type="entry name" value="Ricin_B_lectin"/>
</dbReference>
<evidence type="ECO:0000313" key="6">
    <source>
        <dbReference type="Proteomes" id="UP000557717"/>
    </source>
</evidence>
<dbReference type="Proteomes" id="UP000557717">
    <property type="component" value="Unassembled WGS sequence"/>
</dbReference>
<keyword evidence="6" id="KW-1185">Reference proteome</keyword>
<dbReference type="SUPFAM" id="SSF49265">
    <property type="entry name" value="Fibronectin type III"/>
    <property type="match status" value="1"/>
</dbReference>
<proteinExistence type="predicted"/>
<dbReference type="CDD" id="cd00161">
    <property type="entry name" value="beta-trefoil_Ricin-like"/>
    <property type="match status" value="1"/>
</dbReference>
<dbReference type="PROSITE" id="PS50231">
    <property type="entry name" value="RICIN_B_LECTIN"/>
    <property type="match status" value="1"/>
</dbReference>
<dbReference type="Gene3D" id="2.80.10.50">
    <property type="match status" value="2"/>
</dbReference>
<dbReference type="SMART" id="SM00560">
    <property type="entry name" value="LamGL"/>
    <property type="match status" value="1"/>
</dbReference>
<dbReference type="Gene3D" id="2.60.120.200">
    <property type="match status" value="2"/>
</dbReference>
<keyword evidence="2" id="KW-1015">Disulfide bond</keyword>
<organism evidence="5 6">
    <name type="scientific">Haloferula luteola</name>
    <dbReference type="NCBI Taxonomy" id="595692"/>
    <lineage>
        <taxon>Bacteria</taxon>
        <taxon>Pseudomonadati</taxon>
        <taxon>Verrucomicrobiota</taxon>
        <taxon>Verrucomicrobiia</taxon>
        <taxon>Verrucomicrobiales</taxon>
        <taxon>Verrucomicrobiaceae</taxon>
        <taxon>Haloferula</taxon>
    </lineage>
</organism>
<dbReference type="Gene3D" id="2.60.40.10">
    <property type="entry name" value="Immunoglobulins"/>
    <property type="match status" value="1"/>
</dbReference>
<dbReference type="InterPro" id="IPR006558">
    <property type="entry name" value="LamG-like"/>
</dbReference>
<reference evidence="5 6" key="1">
    <citation type="submission" date="2020-08" db="EMBL/GenBank/DDBJ databases">
        <title>Genomic Encyclopedia of Type Strains, Phase IV (KMG-IV): sequencing the most valuable type-strain genomes for metagenomic binning, comparative biology and taxonomic classification.</title>
        <authorList>
            <person name="Goeker M."/>
        </authorList>
    </citation>
    <scope>NUCLEOTIDE SEQUENCE [LARGE SCALE GENOMIC DNA]</scope>
    <source>
        <strain evidence="5 6">YC6886</strain>
    </source>
</reference>
<evidence type="ECO:0000313" key="5">
    <source>
        <dbReference type="EMBL" id="MBB5350052.1"/>
    </source>
</evidence>
<keyword evidence="1" id="KW-0732">Signal</keyword>
<feature type="domain" description="LamG-like jellyroll fold" evidence="4">
    <location>
        <begin position="699"/>
        <end position="831"/>
    </location>
</feature>
<name>A0A840UW90_9BACT</name>
<dbReference type="AlphaFoldDB" id="A0A840UW90"/>
<evidence type="ECO:0008006" key="7">
    <source>
        <dbReference type="Google" id="ProtNLM"/>
    </source>
</evidence>
<dbReference type="InterPro" id="IPR036116">
    <property type="entry name" value="FN3_sf"/>
</dbReference>
<dbReference type="EMBL" id="JACHFD010000001">
    <property type="protein sequence ID" value="MBB5350052.1"/>
    <property type="molecule type" value="Genomic_DNA"/>
</dbReference>
<feature type="domain" description="Ricin B lectin" evidence="3">
    <location>
        <begin position="394"/>
        <end position="536"/>
    </location>
</feature>
<evidence type="ECO:0000259" key="4">
    <source>
        <dbReference type="SMART" id="SM00560"/>
    </source>
</evidence>
<dbReference type="Pfam" id="PF14200">
    <property type="entry name" value="RicinB_lectin_2"/>
    <property type="match status" value="2"/>
</dbReference>